<dbReference type="Gene3D" id="1.20.120.1770">
    <property type="match status" value="1"/>
</dbReference>
<keyword evidence="5 12" id="KW-0812">Transmembrane</keyword>
<reference evidence="14 15" key="1">
    <citation type="submission" date="2024-05" db="EMBL/GenBank/DDBJ databases">
        <title>Genetic variation in Jamaican populations of the coffee berry borer (Hypothenemus hampei).</title>
        <authorList>
            <person name="Errbii M."/>
            <person name="Myrie A."/>
        </authorList>
    </citation>
    <scope>NUCLEOTIDE SEQUENCE [LARGE SCALE GENOMIC DNA]</scope>
    <source>
        <strain evidence="14">JA-Hopewell-2020-01-JO</strain>
        <tissue evidence="14">Whole body</tissue>
    </source>
</reference>
<evidence type="ECO:0000256" key="2">
    <source>
        <dbReference type="ARBA" id="ARBA00004141"/>
    </source>
</evidence>
<gene>
    <name evidence="14" type="ORF">ABEB36_003158</name>
</gene>
<comment type="cofactor">
    <cofactor evidence="1">
        <name>heme b</name>
        <dbReference type="ChEBI" id="CHEBI:60344"/>
    </cofactor>
</comment>
<accession>A0ABD1F882</accession>
<evidence type="ECO:0000313" key="14">
    <source>
        <dbReference type="EMBL" id="KAL1513797.1"/>
    </source>
</evidence>
<evidence type="ECO:0000256" key="6">
    <source>
        <dbReference type="ARBA" id="ARBA00022723"/>
    </source>
</evidence>
<dbReference type="EMBL" id="JBDJPC010000002">
    <property type="protein sequence ID" value="KAL1513797.1"/>
    <property type="molecule type" value="Genomic_DNA"/>
</dbReference>
<feature type="domain" description="Cytochrome b561" evidence="13">
    <location>
        <begin position="13"/>
        <end position="217"/>
    </location>
</feature>
<dbReference type="EC" id="7.2.1.3" evidence="11"/>
<protein>
    <recommendedName>
        <fullName evidence="11">ascorbate ferrireductase (transmembrane)</fullName>
        <ecNumber evidence="11">7.2.1.3</ecNumber>
    </recommendedName>
</protein>
<keyword evidence="10 12" id="KW-0472">Membrane</keyword>
<keyword evidence="6" id="KW-0479">Metal-binding</keyword>
<keyword evidence="15" id="KW-1185">Reference proteome</keyword>
<dbReference type="InterPro" id="IPR045150">
    <property type="entry name" value="CYB561D1/2"/>
</dbReference>
<evidence type="ECO:0000256" key="12">
    <source>
        <dbReference type="SAM" id="Phobius"/>
    </source>
</evidence>
<comment type="subcellular location">
    <subcellularLocation>
        <location evidence="2">Membrane</location>
        <topology evidence="2">Multi-pass membrane protein</topology>
    </subcellularLocation>
</comment>
<dbReference type="Proteomes" id="UP001566132">
    <property type="component" value="Unassembled WGS sequence"/>
</dbReference>
<feature type="transmembrane region" description="Helical" evidence="12">
    <location>
        <begin position="12"/>
        <end position="35"/>
    </location>
</feature>
<proteinExistence type="predicted"/>
<feature type="transmembrane region" description="Helical" evidence="12">
    <location>
        <begin position="47"/>
        <end position="69"/>
    </location>
</feature>
<feature type="transmembrane region" description="Helical" evidence="12">
    <location>
        <begin position="81"/>
        <end position="106"/>
    </location>
</feature>
<evidence type="ECO:0000256" key="1">
    <source>
        <dbReference type="ARBA" id="ARBA00001970"/>
    </source>
</evidence>
<evidence type="ECO:0000256" key="5">
    <source>
        <dbReference type="ARBA" id="ARBA00022692"/>
    </source>
</evidence>
<dbReference type="GO" id="GO:0016020">
    <property type="term" value="C:membrane"/>
    <property type="evidence" value="ECO:0007669"/>
    <property type="project" value="UniProtKB-SubCell"/>
</dbReference>
<dbReference type="GO" id="GO:0140571">
    <property type="term" value="F:transmembrane ascorbate ferrireductase activity"/>
    <property type="evidence" value="ECO:0007669"/>
    <property type="project" value="UniProtKB-EC"/>
</dbReference>
<evidence type="ECO:0000256" key="10">
    <source>
        <dbReference type="ARBA" id="ARBA00023136"/>
    </source>
</evidence>
<feature type="transmembrane region" description="Helical" evidence="12">
    <location>
        <begin position="200"/>
        <end position="220"/>
    </location>
</feature>
<keyword evidence="4" id="KW-0349">Heme</keyword>
<evidence type="ECO:0000256" key="4">
    <source>
        <dbReference type="ARBA" id="ARBA00022617"/>
    </source>
</evidence>
<keyword evidence="3" id="KW-0813">Transport</keyword>
<dbReference type="GO" id="GO:0046872">
    <property type="term" value="F:metal ion binding"/>
    <property type="evidence" value="ECO:0007669"/>
    <property type="project" value="UniProtKB-KW"/>
</dbReference>
<comment type="caution">
    <text evidence="14">The sequence shown here is derived from an EMBL/GenBank/DDBJ whole genome shotgun (WGS) entry which is preliminary data.</text>
</comment>
<feature type="transmembrane region" description="Helical" evidence="12">
    <location>
        <begin position="118"/>
        <end position="142"/>
    </location>
</feature>
<evidence type="ECO:0000256" key="11">
    <source>
        <dbReference type="ARBA" id="ARBA00024225"/>
    </source>
</evidence>
<feature type="transmembrane region" description="Helical" evidence="12">
    <location>
        <begin position="163"/>
        <end position="180"/>
    </location>
</feature>
<evidence type="ECO:0000256" key="9">
    <source>
        <dbReference type="ARBA" id="ARBA00023004"/>
    </source>
</evidence>
<dbReference type="PROSITE" id="PS50939">
    <property type="entry name" value="CYTOCHROME_B561"/>
    <property type="match status" value="1"/>
</dbReference>
<dbReference type="SMART" id="SM00665">
    <property type="entry name" value="B561"/>
    <property type="match status" value="1"/>
</dbReference>
<keyword evidence="9" id="KW-0408">Iron</keyword>
<dbReference type="InterPro" id="IPR006593">
    <property type="entry name" value="Cyt_b561/ferric_Rdtase_TM"/>
</dbReference>
<evidence type="ECO:0000256" key="3">
    <source>
        <dbReference type="ARBA" id="ARBA00022448"/>
    </source>
</evidence>
<keyword evidence="8 12" id="KW-1133">Transmembrane helix</keyword>
<evidence type="ECO:0000259" key="13">
    <source>
        <dbReference type="PROSITE" id="PS50939"/>
    </source>
</evidence>
<keyword evidence="7" id="KW-0249">Electron transport</keyword>
<dbReference type="PANTHER" id="PTHR15422">
    <property type="entry name" value="OS05G0565100 PROTEIN"/>
    <property type="match status" value="1"/>
</dbReference>
<dbReference type="AlphaFoldDB" id="A0ABD1F882"/>
<dbReference type="PANTHER" id="PTHR15422:SF43">
    <property type="entry name" value="ASCORBATE FERRIREDUCTASE (TRANSMEMBRANE)"/>
    <property type="match status" value="1"/>
</dbReference>
<sequence length="224" mass="25392">MKEVQTISTWQRALWLLNLVYYILCGSQTITLLWVFFDNNDSNSTMLWHLVLCSMAYIPLMAVAIISFSKDNLPTLFVSRTRIYAIHGCLLTISFLSVTIGISLIINSKIKNGRTHFQSIHAILGLTSWILVTCAVFLGIVAKDTTKFSQYIKPVLAKFLHNLIGISGFVLGVAAMMYYYKSGHYKTFLSHSAYMASYFISGYIIIWSLLAAFQSFYVQFKSLI</sequence>
<organism evidence="14 15">
    <name type="scientific">Hypothenemus hampei</name>
    <name type="common">Coffee berry borer</name>
    <dbReference type="NCBI Taxonomy" id="57062"/>
    <lineage>
        <taxon>Eukaryota</taxon>
        <taxon>Metazoa</taxon>
        <taxon>Ecdysozoa</taxon>
        <taxon>Arthropoda</taxon>
        <taxon>Hexapoda</taxon>
        <taxon>Insecta</taxon>
        <taxon>Pterygota</taxon>
        <taxon>Neoptera</taxon>
        <taxon>Endopterygota</taxon>
        <taxon>Coleoptera</taxon>
        <taxon>Polyphaga</taxon>
        <taxon>Cucujiformia</taxon>
        <taxon>Curculionidae</taxon>
        <taxon>Scolytinae</taxon>
        <taxon>Hypothenemus</taxon>
    </lineage>
</organism>
<evidence type="ECO:0000256" key="8">
    <source>
        <dbReference type="ARBA" id="ARBA00022989"/>
    </source>
</evidence>
<evidence type="ECO:0000256" key="7">
    <source>
        <dbReference type="ARBA" id="ARBA00022982"/>
    </source>
</evidence>
<name>A0ABD1F882_HYPHA</name>
<dbReference type="Pfam" id="PF03188">
    <property type="entry name" value="Cytochrom_B561"/>
    <property type="match status" value="1"/>
</dbReference>
<evidence type="ECO:0000313" key="15">
    <source>
        <dbReference type="Proteomes" id="UP001566132"/>
    </source>
</evidence>